<dbReference type="SUPFAM" id="SSF55729">
    <property type="entry name" value="Acyl-CoA N-acyltransferases (Nat)"/>
    <property type="match status" value="1"/>
</dbReference>
<dbReference type="PANTHER" id="PTHR43792">
    <property type="entry name" value="GNAT FAMILY, PUTATIVE (AFU_ORTHOLOGUE AFUA_3G00765)-RELATED-RELATED"/>
    <property type="match status" value="1"/>
</dbReference>
<evidence type="ECO:0000313" key="3">
    <source>
        <dbReference type="Proteomes" id="UP001211907"/>
    </source>
</evidence>
<evidence type="ECO:0000313" key="2">
    <source>
        <dbReference type="EMBL" id="KAJ3100127.1"/>
    </source>
</evidence>
<protein>
    <recommendedName>
        <fullName evidence="1">N-acetyltransferase domain-containing protein</fullName>
    </recommendedName>
</protein>
<gene>
    <name evidence="2" type="ORF">HK100_004773</name>
</gene>
<accession>A0AAD5SV85</accession>
<dbReference type="Pfam" id="PF13302">
    <property type="entry name" value="Acetyltransf_3"/>
    <property type="match status" value="1"/>
</dbReference>
<evidence type="ECO:0000259" key="1">
    <source>
        <dbReference type="PROSITE" id="PS51186"/>
    </source>
</evidence>
<dbReference type="InterPro" id="IPR051531">
    <property type="entry name" value="N-acetyltransferase"/>
</dbReference>
<proteinExistence type="predicted"/>
<sequence length="186" mass="21091">MEPHELLICTEYNFTPSGGLYEPRFQKINAQQTAEFERIAAGLAPRSFPFPILRVVGSEGSDEFAGFLMITRWKFDDVRDDDERTRLANENIARDGDNPETIWTVGYLMEPRFRRRGVASAAVKTAVAWLQEKIGTQRITAVCPVENEASAGLLRKCGFTFVKEYQSAVGRENFGGMFLWQIVRSE</sequence>
<dbReference type="Proteomes" id="UP001211907">
    <property type="component" value="Unassembled WGS sequence"/>
</dbReference>
<dbReference type="EMBL" id="JADGJH010002303">
    <property type="protein sequence ID" value="KAJ3100127.1"/>
    <property type="molecule type" value="Genomic_DNA"/>
</dbReference>
<keyword evidence="3" id="KW-1185">Reference proteome</keyword>
<comment type="caution">
    <text evidence="2">The sequence shown here is derived from an EMBL/GenBank/DDBJ whole genome shotgun (WGS) entry which is preliminary data.</text>
</comment>
<feature type="domain" description="N-acetyltransferase" evidence="1">
    <location>
        <begin position="9"/>
        <end position="185"/>
    </location>
</feature>
<dbReference type="GO" id="GO:0016747">
    <property type="term" value="F:acyltransferase activity, transferring groups other than amino-acyl groups"/>
    <property type="evidence" value="ECO:0007669"/>
    <property type="project" value="InterPro"/>
</dbReference>
<reference evidence="2" key="1">
    <citation type="submission" date="2020-05" db="EMBL/GenBank/DDBJ databases">
        <title>Phylogenomic resolution of chytrid fungi.</title>
        <authorList>
            <person name="Stajich J.E."/>
            <person name="Amses K."/>
            <person name="Simmons R."/>
            <person name="Seto K."/>
            <person name="Myers J."/>
            <person name="Bonds A."/>
            <person name="Quandt C.A."/>
            <person name="Barry K."/>
            <person name="Liu P."/>
            <person name="Grigoriev I."/>
            <person name="Longcore J.E."/>
            <person name="James T.Y."/>
        </authorList>
    </citation>
    <scope>NUCLEOTIDE SEQUENCE</scope>
    <source>
        <strain evidence="2">JEL0513</strain>
    </source>
</reference>
<name>A0AAD5SV85_9FUNG</name>
<dbReference type="PANTHER" id="PTHR43792:SF16">
    <property type="entry name" value="N-ACETYLTRANSFERASE DOMAIN-CONTAINING PROTEIN"/>
    <property type="match status" value="1"/>
</dbReference>
<dbReference type="InterPro" id="IPR016181">
    <property type="entry name" value="Acyl_CoA_acyltransferase"/>
</dbReference>
<organism evidence="2 3">
    <name type="scientific">Physocladia obscura</name>
    <dbReference type="NCBI Taxonomy" id="109957"/>
    <lineage>
        <taxon>Eukaryota</taxon>
        <taxon>Fungi</taxon>
        <taxon>Fungi incertae sedis</taxon>
        <taxon>Chytridiomycota</taxon>
        <taxon>Chytridiomycota incertae sedis</taxon>
        <taxon>Chytridiomycetes</taxon>
        <taxon>Chytridiales</taxon>
        <taxon>Chytriomycetaceae</taxon>
        <taxon>Physocladia</taxon>
    </lineage>
</organism>
<dbReference type="PROSITE" id="PS51186">
    <property type="entry name" value="GNAT"/>
    <property type="match status" value="1"/>
</dbReference>
<dbReference type="InterPro" id="IPR000182">
    <property type="entry name" value="GNAT_dom"/>
</dbReference>
<dbReference type="Gene3D" id="3.40.630.30">
    <property type="match status" value="1"/>
</dbReference>
<dbReference type="AlphaFoldDB" id="A0AAD5SV85"/>